<feature type="compositionally biased region" description="Basic and acidic residues" evidence="2">
    <location>
        <begin position="120"/>
        <end position="132"/>
    </location>
</feature>
<feature type="domain" description="STI1/HOP DP" evidence="3">
    <location>
        <begin position="36"/>
        <end position="85"/>
    </location>
</feature>
<evidence type="ECO:0000313" key="4">
    <source>
        <dbReference type="EMBL" id="KAF6025404.1"/>
    </source>
</evidence>
<evidence type="ECO:0000259" key="3">
    <source>
        <dbReference type="Pfam" id="PF17830"/>
    </source>
</evidence>
<dbReference type="Proteomes" id="UP000593567">
    <property type="component" value="Unassembled WGS sequence"/>
</dbReference>
<dbReference type="EMBL" id="VXIV02002463">
    <property type="protein sequence ID" value="KAF6025404.1"/>
    <property type="molecule type" value="Genomic_DNA"/>
</dbReference>
<organism evidence="4 5">
    <name type="scientific">Bugula neritina</name>
    <name type="common">Brown bryozoan</name>
    <name type="synonym">Sertularia neritina</name>
    <dbReference type="NCBI Taxonomy" id="10212"/>
    <lineage>
        <taxon>Eukaryota</taxon>
        <taxon>Metazoa</taxon>
        <taxon>Spiralia</taxon>
        <taxon>Lophotrochozoa</taxon>
        <taxon>Bryozoa</taxon>
        <taxon>Gymnolaemata</taxon>
        <taxon>Cheilostomatida</taxon>
        <taxon>Flustrina</taxon>
        <taxon>Buguloidea</taxon>
        <taxon>Bugulidae</taxon>
        <taxon>Bugula</taxon>
    </lineage>
</organism>
<protein>
    <recommendedName>
        <fullName evidence="3">STI1/HOP DP domain-containing protein</fullName>
    </recommendedName>
</protein>
<evidence type="ECO:0000256" key="2">
    <source>
        <dbReference type="SAM" id="MobiDB-lite"/>
    </source>
</evidence>
<keyword evidence="1" id="KW-0677">Repeat</keyword>
<proteinExistence type="predicted"/>
<feature type="region of interest" description="Disordered" evidence="2">
    <location>
        <begin position="114"/>
        <end position="181"/>
    </location>
</feature>
<sequence>MPHIKSNPSKGGDRLVLQEVQKMRDQLQKTDAWLTEDLLNKLGNNENLMNMMADPRCERALQEFQANPDKALLTYQHDKYIQEFFKEFCDVLGNHYENLHEASIGVADNVKGVQKAPPTTERKEELIKEVKSTRRQSVPKPSAQSQKEAEEDAKVRQVASGGRQGVSRKSEDSGGPWSIGL</sequence>
<accession>A0A7J7JIF4</accession>
<evidence type="ECO:0000256" key="1">
    <source>
        <dbReference type="ARBA" id="ARBA00022737"/>
    </source>
</evidence>
<dbReference type="OrthoDB" id="71407at2759"/>
<reference evidence="4" key="1">
    <citation type="submission" date="2020-06" db="EMBL/GenBank/DDBJ databases">
        <title>Draft genome of Bugula neritina, a colonial animal packing powerful symbionts and potential medicines.</title>
        <authorList>
            <person name="Rayko M."/>
        </authorList>
    </citation>
    <scope>NUCLEOTIDE SEQUENCE [LARGE SCALE GENOMIC DNA]</scope>
    <source>
        <strain evidence="4">Kwan_BN1</strain>
    </source>
</reference>
<dbReference type="Gene3D" id="1.10.260.100">
    <property type="match status" value="1"/>
</dbReference>
<name>A0A7J7JIF4_BUGNE</name>
<dbReference type="Pfam" id="PF17830">
    <property type="entry name" value="STI1-HOP_DP"/>
    <property type="match status" value="1"/>
</dbReference>
<comment type="caution">
    <text evidence="4">The sequence shown here is derived from an EMBL/GenBank/DDBJ whole genome shotgun (WGS) entry which is preliminary data.</text>
</comment>
<evidence type="ECO:0000313" key="5">
    <source>
        <dbReference type="Proteomes" id="UP000593567"/>
    </source>
</evidence>
<dbReference type="AlphaFoldDB" id="A0A7J7JIF4"/>
<gene>
    <name evidence="4" type="ORF">EB796_016295</name>
</gene>
<keyword evidence="5" id="KW-1185">Reference proteome</keyword>
<dbReference type="InterPro" id="IPR041243">
    <property type="entry name" value="STI1/HOP_DP"/>
</dbReference>